<keyword evidence="2" id="KW-1185">Reference proteome</keyword>
<evidence type="ECO:0000313" key="2">
    <source>
        <dbReference type="Proteomes" id="UP000492821"/>
    </source>
</evidence>
<reference evidence="2" key="1">
    <citation type="journal article" date="2013" name="Genetics">
        <title>The draft genome and transcriptome of Panagrellus redivivus are shaped by the harsh demands of a free-living lifestyle.</title>
        <authorList>
            <person name="Srinivasan J."/>
            <person name="Dillman A.R."/>
            <person name="Macchietto M.G."/>
            <person name="Heikkinen L."/>
            <person name="Lakso M."/>
            <person name="Fracchia K.M."/>
            <person name="Antoshechkin I."/>
            <person name="Mortazavi A."/>
            <person name="Wong G."/>
            <person name="Sternberg P.W."/>
        </authorList>
    </citation>
    <scope>NUCLEOTIDE SEQUENCE [LARGE SCALE GENOMIC DNA]</scope>
    <source>
        <strain evidence="2">MT8872</strain>
    </source>
</reference>
<evidence type="ECO:0000313" key="3">
    <source>
        <dbReference type="WBParaSite" id="Pan_g2853.t1"/>
    </source>
</evidence>
<keyword evidence="1" id="KW-0732">Signal</keyword>
<organism evidence="2 3">
    <name type="scientific">Panagrellus redivivus</name>
    <name type="common">Microworm</name>
    <dbReference type="NCBI Taxonomy" id="6233"/>
    <lineage>
        <taxon>Eukaryota</taxon>
        <taxon>Metazoa</taxon>
        <taxon>Ecdysozoa</taxon>
        <taxon>Nematoda</taxon>
        <taxon>Chromadorea</taxon>
        <taxon>Rhabditida</taxon>
        <taxon>Tylenchina</taxon>
        <taxon>Panagrolaimomorpha</taxon>
        <taxon>Panagrolaimoidea</taxon>
        <taxon>Panagrolaimidae</taxon>
        <taxon>Panagrellus</taxon>
    </lineage>
</organism>
<name>A0A7E4ZY33_PANRE</name>
<dbReference type="Proteomes" id="UP000492821">
    <property type="component" value="Unassembled WGS sequence"/>
</dbReference>
<reference evidence="3" key="2">
    <citation type="submission" date="2020-10" db="UniProtKB">
        <authorList>
            <consortium name="WormBaseParasite"/>
        </authorList>
    </citation>
    <scope>IDENTIFICATION</scope>
</reference>
<sequence length="795" mass="89138">MLWLPVAIVLFFCGLGYAEDTKFNDAIEKYVTNCKENMKVKGNVMMAYYYINPPTYGEIPSFNLANFNVKSELRNEKAESEILLKAACICTDIPINTFDYIVVPFVLNKVTKDALTLCMFHDDDTKYDDVFTFPVSLLSSWMMAQYMARMPRTLMAPASESSLADCIDYYGNPTTAVPNQNVCYYVNYAAFEEIEGRIKTVVKNAYYGPFLGSQYPDFRRLQDLAESETPILDFMTEFDYVLCSLIKTRSWLSSTKYKTGCRLKVFNKARKIVIVGCCCAGQNDPNCSEVTEAVRNNKTLCLDGELSGGTTSFYFASQCPFTATKNYERVLSNGITEDTDSFEHLQALSITSQPTIEFKQSSACRVSYATECIAVSVDVVHKGCCTGKDFCNLENALTKPKNLEIWYRGISPACPRGYPRGYHPNLISPGGFRIPDGAMARNKKQVDAPSFFTEPTINGFYLYSSQISDVAYNVSLGFLTNKNVEASCPEQTHHYNRQYYVITCKARVCDFDFNDLFFNYLHENMINNAIQQAAVPSCENGRVTLTTDNASIAQIPILTNTTRVIGLYCELKLQISAIRNKQIINVSFGPVMPKDCGTQKVMDGDKYTCCYKASNNISHIEPRCHYSTIMSIVMAQGNDSATDNETTTLDPFEPANHQNTNQGVYENADKCEQNNIGHVGKVSRRCYPGGHGCFHLNGLNDANEAVIASCIGRAEKYVASRKDAFDRYREALICLVEEAKGKCHIVHSGTRMRYLCCCAATNVKNGVASCAVDSNLLYNTKDYEIKYVEDFKDIY</sequence>
<protein>
    <submittedName>
        <fullName evidence="3">SCP domain-containing protein</fullName>
    </submittedName>
</protein>
<dbReference type="WBParaSite" id="Pan_g2853.t1">
    <property type="protein sequence ID" value="Pan_g2853.t1"/>
    <property type="gene ID" value="Pan_g2853"/>
</dbReference>
<evidence type="ECO:0000256" key="1">
    <source>
        <dbReference type="SAM" id="SignalP"/>
    </source>
</evidence>
<accession>A0A7E4ZY33</accession>
<feature type="signal peptide" evidence="1">
    <location>
        <begin position="1"/>
        <end position="18"/>
    </location>
</feature>
<feature type="chain" id="PRO_5028805094" evidence="1">
    <location>
        <begin position="19"/>
        <end position="795"/>
    </location>
</feature>
<proteinExistence type="predicted"/>
<dbReference type="AlphaFoldDB" id="A0A7E4ZY33"/>